<dbReference type="PANTHER" id="PTHR12418:SF19">
    <property type="entry name" value="ACYL-COENZYME A THIOESTERASE THEM4"/>
    <property type="match status" value="1"/>
</dbReference>
<organism evidence="8 9">
    <name type="scientific">Desulfomarina profundi</name>
    <dbReference type="NCBI Taxonomy" id="2772557"/>
    <lineage>
        <taxon>Bacteria</taxon>
        <taxon>Pseudomonadati</taxon>
        <taxon>Thermodesulfobacteriota</taxon>
        <taxon>Desulfobulbia</taxon>
        <taxon>Desulfobulbales</taxon>
        <taxon>Desulfobulbaceae</taxon>
        <taxon>Desulfomarina</taxon>
    </lineage>
</organism>
<evidence type="ECO:0000256" key="2">
    <source>
        <dbReference type="ARBA" id="ARBA00022490"/>
    </source>
</evidence>
<dbReference type="InterPro" id="IPR006683">
    <property type="entry name" value="Thioestr_dom"/>
</dbReference>
<keyword evidence="9" id="KW-1185">Reference proteome</keyword>
<dbReference type="CDD" id="cd03443">
    <property type="entry name" value="PaaI_thioesterase"/>
    <property type="match status" value="1"/>
</dbReference>
<dbReference type="InterPro" id="IPR052365">
    <property type="entry name" value="THEM4/THEM5_acyl-CoA_thioest"/>
</dbReference>
<dbReference type="PANTHER" id="PTHR12418">
    <property type="entry name" value="ACYL-COENZYME A THIOESTERASE THEM4"/>
    <property type="match status" value="1"/>
</dbReference>
<keyword evidence="5" id="KW-0809">Transit peptide</keyword>
<evidence type="ECO:0000256" key="4">
    <source>
        <dbReference type="ARBA" id="ARBA00022832"/>
    </source>
</evidence>
<comment type="subcellular location">
    <subcellularLocation>
        <location evidence="1">Cytoplasm</location>
    </subcellularLocation>
</comment>
<evidence type="ECO:0000256" key="1">
    <source>
        <dbReference type="ARBA" id="ARBA00004496"/>
    </source>
</evidence>
<reference evidence="8" key="1">
    <citation type="submission" date="2020-09" db="EMBL/GenBank/DDBJ databases">
        <title>Desulfogranum mesoprofundum gen. nov., sp. nov., a novel mesophilic, sulfate-reducing chemolithoautotroph isolated from a deep-sea hydrothermal vent chimney in the Suiyo Seamount.</title>
        <authorList>
            <person name="Hashimoto Y."/>
            <person name="Nakagawa S."/>
        </authorList>
    </citation>
    <scope>NUCLEOTIDE SEQUENCE</scope>
    <source>
        <strain evidence="8">KT2</strain>
    </source>
</reference>
<dbReference type="Proteomes" id="UP000826725">
    <property type="component" value="Chromosome"/>
</dbReference>
<dbReference type="GO" id="GO:0016790">
    <property type="term" value="F:thiolester hydrolase activity"/>
    <property type="evidence" value="ECO:0007669"/>
    <property type="project" value="UniProtKB-ARBA"/>
</dbReference>
<proteinExistence type="predicted"/>
<protein>
    <submittedName>
        <fullName evidence="8">Thioesterase</fullName>
    </submittedName>
</protein>
<evidence type="ECO:0000256" key="5">
    <source>
        <dbReference type="ARBA" id="ARBA00022946"/>
    </source>
</evidence>
<keyword evidence="3" id="KW-0378">Hydrolase</keyword>
<dbReference type="RefSeq" id="WP_228855033.1">
    <property type="nucleotide sequence ID" value="NZ_AP024086.1"/>
</dbReference>
<dbReference type="KEGG" id="dbk:DGMP_33950"/>
<accession>A0A8D5FZC2</accession>
<name>A0A8D5FZC2_9BACT</name>
<keyword evidence="2" id="KW-0963">Cytoplasm</keyword>
<feature type="domain" description="Thioesterase" evidence="7">
    <location>
        <begin position="53"/>
        <end position="128"/>
    </location>
</feature>
<dbReference type="GO" id="GO:0006631">
    <property type="term" value="P:fatty acid metabolic process"/>
    <property type="evidence" value="ECO:0007669"/>
    <property type="project" value="UniProtKB-KW"/>
</dbReference>
<sequence length="171" mass="19080">MRLKVKKKQPNSKMCFVCGLENGFGLKSRFYELEDGSLVGVFTPQNEHQGYPGRLHGGIAATILDETIGRAIMFAHSGDVWGVTLEFSMKLRKPVPIGEEIKVVARIEKEGHRSFNGVGEILLGDGTVAIEGKGRYLKMDIEKIAEFDHEGEEWVVDESPDDPEYIEIART</sequence>
<evidence type="ECO:0000259" key="7">
    <source>
        <dbReference type="Pfam" id="PF03061"/>
    </source>
</evidence>
<dbReference type="GO" id="GO:0005737">
    <property type="term" value="C:cytoplasm"/>
    <property type="evidence" value="ECO:0007669"/>
    <property type="project" value="UniProtKB-SubCell"/>
</dbReference>
<dbReference type="AlphaFoldDB" id="A0A8D5FZC2"/>
<evidence type="ECO:0000313" key="8">
    <source>
        <dbReference type="EMBL" id="BCL62702.1"/>
    </source>
</evidence>
<evidence type="ECO:0000256" key="3">
    <source>
        <dbReference type="ARBA" id="ARBA00022801"/>
    </source>
</evidence>
<evidence type="ECO:0000256" key="6">
    <source>
        <dbReference type="ARBA" id="ARBA00023098"/>
    </source>
</evidence>
<dbReference type="Pfam" id="PF03061">
    <property type="entry name" value="4HBT"/>
    <property type="match status" value="1"/>
</dbReference>
<keyword evidence="6" id="KW-0443">Lipid metabolism</keyword>
<gene>
    <name evidence="8" type="ORF">DGMP_33950</name>
</gene>
<keyword evidence="4" id="KW-0276">Fatty acid metabolism</keyword>
<dbReference type="EMBL" id="AP024086">
    <property type="protein sequence ID" value="BCL62702.1"/>
    <property type="molecule type" value="Genomic_DNA"/>
</dbReference>
<evidence type="ECO:0000313" key="9">
    <source>
        <dbReference type="Proteomes" id="UP000826725"/>
    </source>
</evidence>